<reference evidence="3 4" key="1">
    <citation type="submission" date="2018-06" db="EMBL/GenBank/DDBJ databases">
        <title>WGS assembly of Brassica rapa FPsc.</title>
        <authorList>
            <person name="Bowman J."/>
            <person name="Kohchi T."/>
            <person name="Yamato K."/>
            <person name="Jenkins J."/>
            <person name="Shu S."/>
            <person name="Ishizaki K."/>
            <person name="Yamaoka S."/>
            <person name="Nishihama R."/>
            <person name="Nakamura Y."/>
            <person name="Berger F."/>
            <person name="Adam C."/>
            <person name="Aki S."/>
            <person name="Althoff F."/>
            <person name="Araki T."/>
            <person name="Arteaga-Vazquez M."/>
            <person name="Balasubrmanian S."/>
            <person name="Bauer D."/>
            <person name="Boehm C."/>
            <person name="Briginshaw L."/>
            <person name="Caballero-Perez J."/>
            <person name="Catarino B."/>
            <person name="Chen F."/>
            <person name="Chiyoda S."/>
            <person name="Chovatia M."/>
            <person name="Davies K."/>
            <person name="Delmans M."/>
            <person name="Demura T."/>
            <person name="Dierschke T."/>
            <person name="Dolan L."/>
            <person name="Dorantes-Acosta A."/>
            <person name="Eklund D."/>
            <person name="Florent S."/>
            <person name="Flores-Sandoval E."/>
            <person name="Fujiyama A."/>
            <person name="Fukuzawa H."/>
            <person name="Galik B."/>
            <person name="Grimanelli D."/>
            <person name="Grimwood J."/>
            <person name="Grossniklaus U."/>
            <person name="Hamada T."/>
            <person name="Haseloff J."/>
            <person name="Hetherington A."/>
            <person name="Higo A."/>
            <person name="Hirakawa Y."/>
            <person name="Hundley H."/>
            <person name="Ikeda Y."/>
            <person name="Inoue K."/>
            <person name="Inoue S."/>
            <person name="Ishida S."/>
            <person name="Jia Q."/>
            <person name="Kakita M."/>
            <person name="Kanazawa T."/>
            <person name="Kawai Y."/>
            <person name="Kawashima T."/>
            <person name="Kennedy M."/>
            <person name="Kinose K."/>
            <person name="Kinoshita T."/>
            <person name="Kohara Y."/>
            <person name="Koide E."/>
            <person name="Komatsu K."/>
            <person name="Kopischke S."/>
            <person name="Kubo M."/>
            <person name="Kyozuka J."/>
            <person name="Lagercrantz U."/>
            <person name="Lin S."/>
            <person name="Lindquist E."/>
            <person name="Lipzen A."/>
            <person name="Lu C."/>
            <person name="Luna E."/>
            <person name="Martienssen R."/>
            <person name="Minamino N."/>
            <person name="Mizutani M."/>
            <person name="Mizutani M."/>
            <person name="Mochizuki N."/>
            <person name="Monte I."/>
            <person name="Mosher R."/>
            <person name="Nagasaki H."/>
            <person name="Nakagami H."/>
            <person name="Naramoto S."/>
            <person name="Nishitani K."/>
            <person name="Ohtani M."/>
            <person name="Okamoto T."/>
            <person name="Okumura M."/>
            <person name="Phillips J."/>
            <person name="Pollak B."/>
            <person name="Reinders A."/>
            <person name="Roevekamp M."/>
            <person name="Sano R."/>
            <person name="Sawa S."/>
            <person name="Schmid M."/>
            <person name="Shirakawa M."/>
            <person name="Solano R."/>
            <person name="Spunde A."/>
            <person name="Suetsugu N."/>
            <person name="Sugano S."/>
            <person name="Sugiyama A."/>
            <person name="Sun R."/>
            <person name="Suzuki Y."/>
            <person name="Takenaka M."/>
            <person name="Takezawa D."/>
            <person name="Tomogane H."/>
            <person name="Tsuzuki M."/>
            <person name="Ueda T."/>
            <person name="Umeda M."/>
            <person name="Ward J."/>
            <person name="Watanabe Y."/>
            <person name="Yazaki K."/>
            <person name="Yokoyama R."/>
            <person name="Yoshitake Y."/>
            <person name="Yotsui I."/>
            <person name="Zachgo S."/>
            <person name="Schmutz J."/>
        </authorList>
    </citation>
    <scope>NUCLEOTIDE SEQUENCE [LARGE SCALE GENOMIC DNA]</scope>
    <source>
        <strain evidence="4">cv. B-3</strain>
    </source>
</reference>
<proteinExistence type="predicted"/>
<feature type="region of interest" description="Disordered" evidence="1">
    <location>
        <begin position="1"/>
        <end position="78"/>
    </location>
</feature>
<name>A0A398AQM1_BRACM</name>
<keyword evidence="2" id="KW-0812">Transmembrane</keyword>
<evidence type="ECO:0000313" key="4">
    <source>
        <dbReference type="Proteomes" id="UP000264353"/>
    </source>
</evidence>
<dbReference type="GO" id="GO:0015979">
    <property type="term" value="P:photosynthesis"/>
    <property type="evidence" value="ECO:0007669"/>
    <property type="project" value="InterPro"/>
</dbReference>
<keyword evidence="2" id="KW-0472">Membrane</keyword>
<evidence type="ECO:0000256" key="1">
    <source>
        <dbReference type="SAM" id="MobiDB-lite"/>
    </source>
</evidence>
<protein>
    <submittedName>
        <fullName evidence="3">Uncharacterized protein</fullName>
    </submittedName>
</protein>
<keyword evidence="2" id="KW-1133">Transmembrane helix</keyword>
<dbReference type="Proteomes" id="UP000264353">
    <property type="component" value="Chromosome A1"/>
</dbReference>
<feature type="transmembrane region" description="Helical" evidence="2">
    <location>
        <begin position="123"/>
        <end position="145"/>
    </location>
</feature>
<sequence>MPQERSLSPTTAPRPRSQPTAITERNKRIVNPDTRLDCKRKKTLGSNKQNHRLHQTSLRAKTKSKLEAEPKLRQDEKSISDQGVVTHITGGNFAQNFITINGWLRDFLWAQASQVIQSYSSSLSAYGLFFLGAHSVWAFSFMFLFSGCGY</sequence>
<dbReference type="InterPro" id="IPR001280">
    <property type="entry name" value="PSI_PsaA/B"/>
</dbReference>
<evidence type="ECO:0000256" key="2">
    <source>
        <dbReference type="SAM" id="Phobius"/>
    </source>
</evidence>
<organism evidence="3 4">
    <name type="scientific">Brassica campestris</name>
    <name type="common">Field mustard</name>
    <dbReference type="NCBI Taxonomy" id="3711"/>
    <lineage>
        <taxon>Eukaryota</taxon>
        <taxon>Viridiplantae</taxon>
        <taxon>Streptophyta</taxon>
        <taxon>Embryophyta</taxon>
        <taxon>Tracheophyta</taxon>
        <taxon>Spermatophyta</taxon>
        <taxon>Magnoliopsida</taxon>
        <taxon>eudicotyledons</taxon>
        <taxon>Gunneridae</taxon>
        <taxon>Pentapetalae</taxon>
        <taxon>rosids</taxon>
        <taxon>malvids</taxon>
        <taxon>Brassicales</taxon>
        <taxon>Brassicaceae</taxon>
        <taxon>Brassiceae</taxon>
        <taxon>Brassica</taxon>
    </lineage>
</organism>
<dbReference type="GO" id="GO:0009579">
    <property type="term" value="C:thylakoid"/>
    <property type="evidence" value="ECO:0007669"/>
    <property type="project" value="InterPro"/>
</dbReference>
<feature type="compositionally biased region" description="Basic residues" evidence="1">
    <location>
        <begin position="38"/>
        <end position="54"/>
    </location>
</feature>
<dbReference type="EMBL" id="CM010628">
    <property type="protein sequence ID" value="RID79872.1"/>
    <property type="molecule type" value="Genomic_DNA"/>
</dbReference>
<dbReference type="SUPFAM" id="SSF81558">
    <property type="entry name" value="Photosystem I subunits PsaA/PsaB"/>
    <property type="match status" value="1"/>
</dbReference>
<evidence type="ECO:0000313" key="3">
    <source>
        <dbReference type="EMBL" id="RID79872.1"/>
    </source>
</evidence>
<dbReference type="GO" id="GO:0016020">
    <property type="term" value="C:membrane"/>
    <property type="evidence" value="ECO:0007669"/>
    <property type="project" value="InterPro"/>
</dbReference>
<dbReference type="AlphaFoldDB" id="A0A398AQM1"/>
<accession>A0A398AQM1</accession>
<dbReference type="Gene3D" id="1.20.1130.10">
    <property type="entry name" value="Photosystem I PsaA/PsaB"/>
    <property type="match status" value="1"/>
</dbReference>
<feature type="compositionally biased region" description="Polar residues" evidence="1">
    <location>
        <begin position="1"/>
        <end position="23"/>
    </location>
</feature>
<feature type="compositionally biased region" description="Basic and acidic residues" evidence="1">
    <location>
        <begin position="64"/>
        <end position="78"/>
    </location>
</feature>
<dbReference type="PANTHER" id="PTHR30128">
    <property type="entry name" value="OUTER MEMBRANE PROTEIN, OMPA-RELATED"/>
    <property type="match status" value="1"/>
</dbReference>
<dbReference type="InterPro" id="IPR036408">
    <property type="entry name" value="PSI_PsaA/B_sf"/>
</dbReference>
<gene>
    <name evidence="3" type="ORF">BRARA_A02576</name>
</gene>
<dbReference type="PANTHER" id="PTHR30128:SF19">
    <property type="entry name" value="PHOTOSYSTEM I P700 CHLOROPHYLL A APOPROTEIN A1-RELATED"/>
    <property type="match status" value="1"/>
</dbReference>
<dbReference type="Pfam" id="PF00223">
    <property type="entry name" value="PsaA_PsaB"/>
    <property type="match status" value="1"/>
</dbReference>